<dbReference type="Proteomes" id="UP001244443">
    <property type="component" value="Chromosome"/>
</dbReference>
<dbReference type="GO" id="GO:0003677">
    <property type="term" value="F:DNA binding"/>
    <property type="evidence" value="ECO:0007669"/>
    <property type="project" value="InterPro"/>
</dbReference>
<dbReference type="RefSeq" id="WP_302101948.1">
    <property type="nucleotide sequence ID" value="NZ_CP129970.2"/>
</dbReference>
<keyword evidence="3" id="KW-1185">Reference proteome</keyword>
<dbReference type="Gene3D" id="1.10.260.40">
    <property type="entry name" value="lambda repressor-like DNA-binding domains"/>
    <property type="match status" value="1"/>
</dbReference>
<gene>
    <name evidence="2" type="ORF">QYS48_00220</name>
</gene>
<sequence>MNTASEKLSTLSKPSNWKEKLNYQLENEAWLDKSADISFSVLEVLDDLGESQAWLAEQLGLSKQYVSQIVKGNENLSLSTIFKLQEVLGIRLLVK</sequence>
<dbReference type="SUPFAM" id="SSF47413">
    <property type="entry name" value="lambda repressor-like DNA-binding domains"/>
    <property type="match status" value="1"/>
</dbReference>
<evidence type="ECO:0000313" key="2">
    <source>
        <dbReference type="EMBL" id="WKK85584.1"/>
    </source>
</evidence>
<organism evidence="2 3">
    <name type="scientific">Marivirga arenosa</name>
    <dbReference type="NCBI Taxonomy" id="3059076"/>
    <lineage>
        <taxon>Bacteria</taxon>
        <taxon>Pseudomonadati</taxon>
        <taxon>Bacteroidota</taxon>
        <taxon>Cytophagia</taxon>
        <taxon>Cytophagales</taxon>
        <taxon>Marivirgaceae</taxon>
        <taxon>Marivirga</taxon>
    </lineage>
</organism>
<dbReference type="CDD" id="cd00093">
    <property type="entry name" value="HTH_XRE"/>
    <property type="match status" value="1"/>
</dbReference>
<feature type="domain" description="HTH cro/C1-type" evidence="1">
    <location>
        <begin position="55"/>
        <end position="95"/>
    </location>
</feature>
<evidence type="ECO:0000313" key="3">
    <source>
        <dbReference type="Proteomes" id="UP001244443"/>
    </source>
</evidence>
<dbReference type="InterPro" id="IPR001387">
    <property type="entry name" value="Cro/C1-type_HTH"/>
</dbReference>
<dbReference type="PROSITE" id="PS50943">
    <property type="entry name" value="HTH_CROC1"/>
    <property type="match status" value="1"/>
</dbReference>
<protein>
    <submittedName>
        <fullName evidence="2">Helix-turn-helix transcriptional regulator</fullName>
    </submittedName>
</protein>
<accession>A0AA49GL10</accession>
<proteinExistence type="predicted"/>
<dbReference type="SMART" id="SM00530">
    <property type="entry name" value="HTH_XRE"/>
    <property type="match status" value="1"/>
</dbReference>
<reference evidence="2" key="1">
    <citation type="submission" date="2023-08" db="EMBL/GenBank/DDBJ databases">
        <title>Comparative genomics and taxonomic characterization of three novel marine species of genus Marivirga.</title>
        <authorList>
            <person name="Muhammad N."/>
            <person name="Kim S.-G."/>
        </authorList>
    </citation>
    <scope>NUCLEOTIDE SEQUENCE [LARGE SCALE GENOMIC DNA]</scope>
    <source>
        <strain evidence="2">ABR2-2</strain>
    </source>
</reference>
<dbReference type="EMBL" id="CP129970">
    <property type="protein sequence ID" value="WKK85584.1"/>
    <property type="molecule type" value="Genomic_DNA"/>
</dbReference>
<name>A0AA49GL10_9BACT</name>
<dbReference type="Pfam" id="PF01381">
    <property type="entry name" value="HTH_3"/>
    <property type="match status" value="1"/>
</dbReference>
<dbReference type="AlphaFoldDB" id="A0AA49GL10"/>
<evidence type="ECO:0000259" key="1">
    <source>
        <dbReference type="PROSITE" id="PS50943"/>
    </source>
</evidence>
<dbReference type="InterPro" id="IPR010982">
    <property type="entry name" value="Lambda_DNA-bd_dom_sf"/>
</dbReference>